<sequence length="291" mass="33376">MKMRMLQQRDGFNAQLRCLIYSAFILTSAAVLSAYVAAVTLHRVLVLKTEMSSMRQELETYKFQRDHMEALTKVIKDLSTNWGRSVNQVSEFLKKIHHHREKPKEEKTKFRGRRSLPEQVQQSFVQLIATHDQRSFVKVNDCLKYMTARSQPTCRVKRRPVSNQSSKQETTVPWILSLKKGNALDKKDNKILVNEAGFFLVYSQVWYKDNTFTMGHFIKRIKASSVGSELRTVILFRCIQNMSACCPNDTCFTAGIAKLEVGDELELVIPRTQAQIALKGDGTFFGAMKLL</sequence>
<dbReference type="InterPro" id="IPR051748">
    <property type="entry name" value="TNF_Ligand_Superfamily"/>
</dbReference>
<organism evidence="8">
    <name type="scientific">Scyliorhinus canicula</name>
    <name type="common">Small-spotted catshark</name>
    <name type="synonym">Squalus canicula</name>
    <dbReference type="NCBI Taxonomy" id="7830"/>
    <lineage>
        <taxon>Eukaryota</taxon>
        <taxon>Metazoa</taxon>
        <taxon>Chordata</taxon>
        <taxon>Craniata</taxon>
        <taxon>Vertebrata</taxon>
        <taxon>Chondrichthyes</taxon>
        <taxon>Elasmobranchii</taxon>
        <taxon>Galeomorphii</taxon>
        <taxon>Galeoidea</taxon>
        <taxon>Carcharhiniformes</taxon>
        <taxon>Scyliorhinidae</taxon>
        <taxon>Scyliorhinus</taxon>
    </lineage>
</organism>
<dbReference type="InterPro" id="IPR008983">
    <property type="entry name" value="Tumour_necrosis_fac-like_dom"/>
</dbReference>
<keyword evidence="5" id="KW-1015">Disulfide bond</keyword>
<dbReference type="Pfam" id="PF00229">
    <property type="entry name" value="TNF"/>
    <property type="match status" value="1"/>
</dbReference>
<evidence type="ECO:0000256" key="3">
    <source>
        <dbReference type="ARBA" id="ARBA00022514"/>
    </source>
</evidence>
<evidence type="ECO:0000256" key="4">
    <source>
        <dbReference type="ARBA" id="ARBA00022525"/>
    </source>
</evidence>
<dbReference type="GO" id="GO:0016020">
    <property type="term" value="C:membrane"/>
    <property type="evidence" value="ECO:0007669"/>
    <property type="project" value="InterPro"/>
</dbReference>
<gene>
    <name evidence="8" type="primary">baff</name>
</gene>
<feature type="domain" description="THD" evidence="7">
    <location>
        <begin position="123"/>
        <end position="290"/>
    </location>
</feature>
<dbReference type="InterPro" id="IPR006052">
    <property type="entry name" value="TNF_dom"/>
</dbReference>
<keyword evidence="6" id="KW-0325">Glycoprotein</keyword>
<proteinExistence type="evidence at transcript level"/>
<dbReference type="GO" id="GO:0005615">
    <property type="term" value="C:extracellular space"/>
    <property type="evidence" value="ECO:0007669"/>
    <property type="project" value="UniProtKB-KW"/>
</dbReference>
<name>A0A0G4DDB3_SCYCA</name>
<accession>A0A0G4DDB3</accession>
<evidence type="ECO:0000256" key="1">
    <source>
        <dbReference type="ARBA" id="ARBA00004613"/>
    </source>
</evidence>
<evidence type="ECO:0000259" key="7">
    <source>
        <dbReference type="PROSITE" id="PS50049"/>
    </source>
</evidence>
<keyword evidence="3" id="KW-0202">Cytokine</keyword>
<dbReference type="PROSITE" id="PS50049">
    <property type="entry name" value="THD_2"/>
    <property type="match status" value="1"/>
</dbReference>
<protein>
    <submittedName>
        <fullName evidence="8">Cytokine</fullName>
    </submittedName>
</protein>
<dbReference type="PANTHER" id="PTHR15151:SF24">
    <property type="entry name" value="A PROLIFERATION-INDUCING LIGAND-LIKE PROTEIN-RELATED"/>
    <property type="match status" value="1"/>
</dbReference>
<dbReference type="SUPFAM" id="SSF49842">
    <property type="entry name" value="TNF-like"/>
    <property type="match status" value="1"/>
</dbReference>
<evidence type="ECO:0000313" key="8">
    <source>
        <dbReference type="EMBL" id="CDG23444.1"/>
    </source>
</evidence>
<dbReference type="EMBL" id="HG326662">
    <property type="protein sequence ID" value="CDG23444.1"/>
    <property type="molecule type" value="mRNA"/>
</dbReference>
<keyword evidence="4" id="KW-0964">Secreted</keyword>
<evidence type="ECO:0000256" key="2">
    <source>
        <dbReference type="ARBA" id="ARBA00008670"/>
    </source>
</evidence>
<evidence type="ECO:0000256" key="6">
    <source>
        <dbReference type="ARBA" id="ARBA00023180"/>
    </source>
</evidence>
<dbReference type="GO" id="GO:0030890">
    <property type="term" value="P:positive regulation of B cell proliferation"/>
    <property type="evidence" value="ECO:0007669"/>
    <property type="project" value="TreeGrafter"/>
</dbReference>
<reference evidence="8" key="1">
    <citation type="journal article" date="2015" name="Fish Shellfish Immunol.">
        <title>Characterisation of the TNF superfamily members CD40L and BAFF in the small-spotted catshark (Scyliorhinus canicula).</title>
        <authorList>
            <person name="Li R."/>
            <person name="Redmond A.K."/>
            <person name="Wang T."/>
            <person name="Bird S."/>
            <person name="Dooley H."/>
            <person name="Secombes C.J."/>
        </authorList>
    </citation>
    <scope>NUCLEOTIDE SEQUENCE</scope>
    <source>
        <tissue evidence="8">Spleen</tissue>
    </source>
</reference>
<comment type="subcellular location">
    <subcellularLocation>
        <location evidence="1">Secreted</location>
    </subcellularLocation>
</comment>
<dbReference type="AlphaFoldDB" id="A0A0G4DDB3"/>
<dbReference type="Gene3D" id="2.60.120.40">
    <property type="match status" value="1"/>
</dbReference>
<dbReference type="GO" id="GO:0005125">
    <property type="term" value="F:cytokine activity"/>
    <property type="evidence" value="ECO:0007669"/>
    <property type="project" value="UniProtKB-KW"/>
</dbReference>
<dbReference type="PANTHER" id="PTHR15151">
    <property type="entry name" value="PROTEIN EIGER"/>
    <property type="match status" value="1"/>
</dbReference>
<evidence type="ECO:0000256" key="5">
    <source>
        <dbReference type="ARBA" id="ARBA00023157"/>
    </source>
</evidence>
<comment type="similarity">
    <text evidence="2">Belongs to the tumor necrosis factor family.</text>
</comment>
<dbReference type="GO" id="GO:0006955">
    <property type="term" value="P:immune response"/>
    <property type="evidence" value="ECO:0007669"/>
    <property type="project" value="InterPro"/>
</dbReference>
<dbReference type="GO" id="GO:0005164">
    <property type="term" value="F:tumor necrosis factor receptor binding"/>
    <property type="evidence" value="ECO:0007669"/>
    <property type="project" value="InterPro"/>
</dbReference>